<evidence type="ECO:0000313" key="2">
    <source>
        <dbReference type="EMBL" id="KFX45396.1"/>
    </source>
</evidence>
<keyword evidence="1" id="KW-0812">Transmembrane</keyword>
<accession>A0A093VFD7</accession>
<keyword evidence="1" id="KW-1133">Transmembrane helix</keyword>
<feature type="transmembrane region" description="Helical" evidence="1">
    <location>
        <begin position="404"/>
        <end position="425"/>
    </location>
</feature>
<feature type="transmembrane region" description="Helical" evidence="1">
    <location>
        <begin position="190"/>
        <end position="209"/>
    </location>
</feature>
<dbReference type="AlphaFoldDB" id="A0A093VFD7"/>
<gene>
    <name evidence="2" type="ORF">GQ26_0230550</name>
</gene>
<organism evidence="2">
    <name type="scientific">Talaromyces marneffei PM1</name>
    <dbReference type="NCBI Taxonomy" id="1077442"/>
    <lineage>
        <taxon>Eukaryota</taxon>
        <taxon>Fungi</taxon>
        <taxon>Dikarya</taxon>
        <taxon>Ascomycota</taxon>
        <taxon>Pezizomycotina</taxon>
        <taxon>Eurotiomycetes</taxon>
        <taxon>Eurotiomycetidae</taxon>
        <taxon>Eurotiales</taxon>
        <taxon>Trichocomaceae</taxon>
        <taxon>Talaromyces</taxon>
        <taxon>Talaromyces sect. Talaromyces</taxon>
    </lineage>
</organism>
<feature type="transmembrane region" description="Helical" evidence="1">
    <location>
        <begin position="77"/>
        <end position="96"/>
    </location>
</feature>
<reference key="1">
    <citation type="journal article" date="2014" name="PLoS Genet.">
        <title>Signature Gene Expression Reveals Novel Clues to the Molecular Mechanisms of Dimorphic Transition in Penicillium marneffei.</title>
        <authorList>
            <person name="Yang E."/>
            <person name="Wang G."/>
            <person name="Cai J."/>
            <person name="Woo P.C."/>
            <person name="Lau S.K."/>
            <person name="Yuen K.-Y."/>
            <person name="Chow W.-N."/>
            <person name="Lin X."/>
        </authorList>
    </citation>
    <scope>NUCLEOTIDE SEQUENCE [LARGE SCALE GENOMIC DNA]</scope>
    <source>
        <strain>PM1</strain>
    </source>
</reference>
<keyword evidence="1" id="KW-0472">Membrane</keyword>
<name>A0A093VFD7_TALMA</name>
<feature type="transmembrane region" description="Helical" evidence="1">
    <location>
        <begin position="374"/>
        <end position="392"/>
    </location>
</feature>
<feature type="transmembrane region" description="Helical" evidence="1">
    <location>
        <begin position="108"/>
        <end position="126"/>
    </location>
</feature>
<evidence type="ECO:0000256" key="1">
    <source>
        <dbReference type="SAM" id="Phobius"/>
    </source>
</evidence>
<dbReference type="EMBL" id="JPOX01000023">
    <property type="protein sequence ID" value="KFX45396.1"/>
    <property type="molecule type" value="Genomic_DNA"/>
</dbReference>
<sequence length="537" mass="61359">MVELDLKSLRKHIVTPPTKHEQEYLIGFRGILVIQSFLWMFLQTFAPTTVYASGNPHGPLGQEIVRKVLSVLFWNEYFLYGSIIFLSARSIAIPFFRNPTSPVIARSLLTRALQLCIPAAICLAIVKGSMTSNTFNTIWQFKTTTNNNSMPFPIELSTTLSYWNSVFNLFWTTHGFRAQSGNYAFPTQTLWMINAVYIQSYTVYMIMVIVPHTRPAWRVQFGIFFVIAAWWCNSWAWYTVSGLLMCDMVMHMDFKQNALIGIPVQFRGLVWRSRNGQPRRIPTWLVGCLLLIGGLLMQYLWVAYRPQLFYSEWRIHSNPYTTAGLDENYITEHISARDDVYITILGIFTLLETYEVLQRVLQNKFLLFLGRRSLSYFLLQSILAYIVGIPVFESLRNHHGIPYGGSVMVTLITCIAVTVPAAELFQRLIVVPTKATITDIESWLRMKQFATNGREYFKWIGPGITFPLGSSTADPFDADQFPRAIKARPTSQSIHGFLSGTTAGFRFPIPQKCGTCQTQQATYVLFHLEGPSRSRLV</sequence>
<feature type="transmembrane region" description="Helical" evidence="1">
    <location>
        <begin position="281"/>
        <end position="304"/>
    </location>
</feature>
<protein>
    <submittedName>
        <fullName evidence="2">Uncharacterized protein</fullName>
    </submittedName>
</protein>
<feature type="transmembrane region" description="Helical" evidence="1">
    <location>
        <begin position="26"/>
        <end position="46"/>
    </location>
</feature>
<proteinExistence type="predicted"/>
<feature type="transmembrane region" description="Helical" evidence="1">
    <location>
        <begin position="221"/>
        <end position="240"/>
    </location>
</feature>
<reference evidence="2" key="2">
    <citation type="journal article" date="2014" name="PLoS Genet.">
        <title>Signature gene expression reveals novel clues to the molecular mechanisms of dimorphic transition in Penicillium marneffei.</title>
        <authorList>
            <person name="Yang E."/>
            <person name="Wang G."/>
            <person name="Cai J."/>
            <person name="Woo P.C."/>
            <person name="Lau S.K."/>
            <person name="Yuen K.-Y."/>
            <person name="Chow W.-N."/>
            <person name="Lin X."/>
        </authorList>
    </citation>
    <scope>NUCLEOTIDE SEQUENCE</scope>
    <source>
        <strain evidence="2">PM1</strain>
    </source>
</reference>
<comment type="caution">
    <text evidence="2">The sequence shown here is derived from an EMBL/GenBank/DDBJ whole genome shotgun (WGS) entry which is preliminary data.</text>
</comment>